<evidence type="ECO:0008006" key="5">
    <source>
        <dbReference type="Google" id="ProtNLM"/>
    </source>
</evidence>
<feature type="compositionally biased region" description="Basic residues" evidence="2">
    <location>
        <begin position="95"/>
        <end position="104"/>
    </location>
</feature>
<dbReference type="RefSeq" id="WP_185817393.1">
    <property type="nucleotide sequence ID" value="NZ_CP049017.1"/>
</dbReference>
<proteinExistence type="predicted"/>
<dbReference type="InterPro" id="IPR011010">
    <property type="entry name" value="DNA_brk_join_enz"/>
</dbReference>
<dbReference type="GO" id="GO:0006310">
    <property type="term" value="P:DNA recombination"/>
    <property type="evidence" value="ECO:0007669"/>
    <property type="project" value="UniProtKB-KW"/>
</dbReference>
<dbReference type="SUPFAM" id="SSF56349">
    <property type="entry name" value="DNA breaking-rejoining enzymes"/>
    <property type="match status" value="1"/>
</dbReference>
<dbReference type="Gene3D" id="1.10.443.10">
    <property type="entry name" value="Intergrase catalytic core"/>
    <property type="match status" value="1"/>
</dbReference>
<feature type="region of interest" description="Disordered" evidence="2">
    <location>
        <begin position="72"/>
        <end position="116"/>
    </location>
</feature>
<dbReference type="InterPro" id="IPR013762">
    <property type="entry name" value="Integrase-like_cat_sf"/>
</dbReference>
<evidence type="ECO:0000256" key="1">
    <source>
        <dbReference type="ARBA" id="ARBA00023172"/>
    </source>
</evidence>
<keyword evidence="1" id="KW-0233">DNA recombination</keyword>
<dbReference type="EMBL" id="MIGX01000184">
    <property type="protein sequence ID" value="PPT77361.1"/>
    <property type="molecule type" value="Genomic_DNA"/>
</dbReference>
<keyword evidence="4" id="KW-1185">Reference proteome</keyword>
<comment type="caution">
    <text evidence="3">The sequence shown here is derived from an EMBL/GenBank/DDBJ whole genome shotgun (WGS) entry which is preliminary data.</text>
</comment>
<dbReference type="Proteomes" id="UP000239898">
    <property type="component" value="Unassembled WGS sequence"/>
</dbReference>
<dbReference type="AlphaFoldDB" id="A0A2S6Z737"/>
<feature type="compositionally biased region" description="Polar residues" evidence="2">
    <location>
        <begin position="105"/>
        <end position="116"/>
    </location>
</feature>
<evidence type="ECO:0000313" key="3">
    <source>
        <dbReference type="EMBL" id="PPT77361.1"/>
    </source>
</evidence>
<organism evidence="3 4">
    <name type="scientific">Xanthomonas theicola</name>
    <dbReference type="NCBI Taxonomy" id="56464"/>
    <lineage>
        <taxon>Bacteria</taxon>
        <taxon>Pseudomonadati</taxon>
        <taxon>Pseudomonadota</taxon>
        <taxon>Gammaproteobacteria</taxon>
        <taxon>Lysobacterales</taxon>
        <taxon>Lysobacteraceae</taxon>
        <taxon>Xanthomonas</taxon>
    </lineage>
</organism>
<name>A0A2S6Z737_9XANT</name>
<evidence type="ECO:0000313" key="4">
    <source>
        <dbReference type="Proteomes" id="UP000239898"/>
    </source>
</evidence>
<dbReference type="GO" id="GO:0015074">
    <property type="term" value="P:DNA integration"/>
    <property type="evidence" value="ECO:0007669"/>
    <property type="project" value="InterPro"/>
</dbReference>
<evidence type="ECO:0000256" key="2">
    <source>
        <dbReference type="SAM" id="MobiDB-lite"/>
    </source>
</evidence>
<accession>A0A2S6Z737</accession>
<protein>
    <recommendedName>
        <fullName evidence="5">Tyr recombinase domain-containing protein</fullName>
    </recommendedName>
</protein>
<dbReference type="GO" id="GO:0003677">
    <property type="term" value="F:DNA binding"/>
    <property type="evidence" value="ECO:0007669"/>
    <property type="project" value="InterPro"/>
</dbReference>
<gene>
    <name evidence="3" type="ORF">XthCFBP4691_19375</name>
</gene>
<feature type="compositionally biased region" description="Polar residues" evidence="2">
    <location>
        <begin position="76"/>
        <end position="93"/>
    </location>
</feature>
<sequence>MGWTDELREVVEEAKRLWCRFGREWLFESHPRGPSPRRGVGPYTTSGVRALWRVTREKAGLRDVRLHDFRAKAGSDATSESEAQDLLTHSNPAVTRRHYRRKPKTVQQSDSGQAPE</sequence>
<reference evidence="3 4" key="1">
    <citation type="submission" date="2016-08" db="EMBL/GenBank/DDBJ databases">
        <title>Evolution of the type three secretion system and type three effector repertoires in Xanthomonas.</title>
        <authorList>
            <person name="Merda D."/>
            <person name="Briand M."/>
            <person name="Bosis E."/>
            <person name="Rousseau C."/>
            <person name="Portier P."/>
            <person name="Jacques M.-A."/>
            <person name="Fischer-Le Saux M."/>
        </authorList>
    </citation>
    <scope>NUCLEOTIDE SEQUENCE [LARGE SCALE GENOMIC DNA]</scope>
    <source>
        <strain evidence="3 4">CFBP 4691</strain>
    </source>
</reference>